<feature type="transmembrane region" description="Helical" evidence="6">
    <location>
        <begin position="28"/>
        <end position="53"/>
    </location>
</feature>
<dbReference type="RefSeq" id="WP_350350401.1">
    <property type="nucleotide sequence ID" value="NZ_CP158357.1"/>
</dbReference>
<feature type="transmembrane region" description="Helical" evidence="6">
    <location>
        <begin position="335"/>
        <end position="361"/>
    </location>
</feature>
<feature type="transmembrane region" description="Helical" evidence="6">
    <location>
        <begin position="127"/>
        <end position="148"/>
    </location>
</feature>
<feature type="transmembrane region" description="Helical" evidence="6">
    <location>
        <begin position="101"/>
        <end position="121"/>
    </location>
</feature>
<dbReference type="AlphaFoldDB" id="A0AAU7VS00"/>
<keyword evidence="2 6" id="KW-0812">Transmembrane</keyword>
<evidence type="ECO:0000256" key="6">
    <source>
        <dbReference type="SAM" id="Phobius"/>
    </source>
</evidence>
<dbReference type="InterPro" id="IPR036259">
    <property type="entry name" value="MFS_trans_sf"/>
</dbReference>
<evidence type="ECO:0000256" key="3">
    <source>
        <dbReference type="ARBA" id="ARBA00022989"/>
    </source>
</evidence>
<name>A0AAU7VS00_9MICO</name>
<evidence type="ECO:0000256" key="2">
    <source>
        <dbReference type="ARBA" id="ARBA00022692"/>
    </source>
</evidence>
<evidence type="ECO:0000256" key="5">
    <source>
        <dbReference type="SAM" id="MobiDB-lite"/>
    </source>
</evidence>
<dbReference type="PROSITE" id="PS50850">
    <property type="entry name" value="MFS"/>
    <property type="match status" value="1"/>
</dbReference>
<feature type="transmembrane region" description="Helical" evidence="6">
    <location>
        <begin position="310"/>
        <end position="329"/>
    </location>
</feature>
<reference evidence="8" key="1">
    <citation type="submission" date="2024-06" db="EMBL/GenBank/DDBJ databases">
        <title>Draft genome sequence of Microbacterium sp. strain A8/3-1, isolated from Oxytropis tragacanthoides Fisch. ex DC. Root nodules in the Altai region of Russia.</title>
        <authorList>
            <person name="Sazanova A."/>
            <person name="Guro P."/>
            <person name="Kuznetsova I."/>
            <person name="Belimov A."/>
            <person name="Safronova V."/>
        </authorList>
    </citation>
    <scope>NUCLEOTIDE SEQUENCE</scope>
    <source>
        <strain evidence="8">A8/3-1</strain>
    </source>
</reference>
<sequence>MTTNADGPIATAQDPAPPRTAPPASAGFITAFVAAVLGVAVATLAPLSVTLALRIQQLDPENAPASLSLVLGVAAVVALLSGPFFGQLSDRTTSRWGMRRPWLLGGLLVGLIGLVILSMSASIPMMLLGWCITQLGFSALNAALAALLIDHVPELQRGKVSGLVGMCQAVGVVTGVFLVQLVGTSVALMFLVPGALAAATVIALSLVLRDRRLDPADRSRYDFRAFARSFWVNPLRHRAFGWAWLGRFLMMTGFAILQTYQVYYLSDQLGFDAAAIPGLVLQSTLVLTAAVVVSSVGCGWLSDRLRRRKIFVLGSAALYGVAMIVVATAQTWETFLVGIVIGGLALGTYLAVDLALVAQVLPNGGATAAKDLGVFNIANAVPQMVAPAIAPLFLAIGSGGNYTALFIGAAAFSLLGALAIQPIRGVR</sequence>
<dbReference type="InterPro" id="IPR020846">
    <property type="entry name" value="MFS_dom"/>
</dbReference>
<dbReference type="PANTHER" id="PTHR23528:SF1">
    <property type="entry name" value="MAJOR FACILITATOR SUPERFAMILY (MFS) PROFILE DOMAIN-CONTAINING PROTEIN"/>
    <property type="match status" value="1"/>
</dbReference>
<dbReference type="EMBL" id="CP158357">
    <property type="protein sequence ID" value="XBX76821.1"/>
    <property type="molecule type" value="Genomic_DNA"/>
</dbReference>
<dbReference type="InterPro" id="IPR011701">
    <property type="entry name" value="MFS"/>
</dbReference>
<evidence type="ECO:0000259" key="7">
    <source>
        <dbReference type="PROSITE" id="PS50850"/>
    </source>
</evidence>
<evidence type="ECO:0000256" key="1">
    <source>
        <dbReference type="ARBA" id="ARBA00004651"/>
    </source>
</evidence>
<dbReference type="Pfam" id="PF07690">
    <property type="entry name" value="MFS_1"/>
    <property type="match status" value="1"/>
</dbReference>
<feature type="transmembrane region" description="Helical" evidence="6">
    <location>
        <begin position="244"/>
        <end position="263"/>
    </location>
</feature>
<feature type="transmembrane region" description="Helical" evidence="6">
    <location>
        <begin position="402"/>
        <end position="420"/>
    </location>
</feature>
<evidence type="ECO:0000256" key="4">
    <source>
        <dbReference type="ARBA" id="ARBA00023136"/>
    </source>
</evidence>
<organism evidence="8">
    <name type="scientific">Microbacterium sp. A8/3-1</name>
    <dbReference type="NCBI Taxonomy" id="3160749"/>
    <lineage>
        <taxon>Bacteria</taxon>
        <taxon>Bacillati</taxon>
        <taxon>Actinomycetota</taxon>
        <taxon>Actinomycetes</taxon>
        <taxon>Micrococcales</taxon>
        <taxon>Microbacteriaceae</taxon>
        <taxon>Microbacterium</taxon>
    </lineage>
</organism>
<protein>
    <submittedName>
        <fullName evidence="8">MFS transporter</fullName>
    </submittedName>
</protein>
<keyword evidence="3 6" id="KW-1133">Transmembrane helix</keyword>
<evidence type="ECO:0000313" key="8">
    <source>
        <dbReference type="EMBL" id="XBX76821.1"/>
    </source>
</evidence>
<dbReference type="PANTHER" id="PTHR23528">
    <property type="match status" value="1"/>
</dbReference>
<feature type="transmembrane region" description="Helical" evidence="6">
    <location>
        <begin position="373"/>
        <end position="396"/>
    </location>
</feature>
<proteinExistence type="predicted"/>
<comment type="subcellular location">
    <subcellularLocation>
        <location evidence="1">Cell membrane</location>
        <topology evidence="1">Multi-pass membrane protein</topology>
    </subcellularLocation>
</comment>
<keyword evidence="4 6" id="KW-0472">Membrane</keyword>
<feature type="transmembrane region" description="Helical" evidence="6">
    <location>
        <begin position="65"/>
        <end position="89"/>
    </location>
</feature>
<gene>
    <name evidence="8" type="ORF">ABS642_12960</name>
</gene>
<feature type="region of interest" description="Disordered" evidence="5">
    <location>
        <begin position="1"/>
        <end position="21"/>
    </location>
</feature>
<feature type="transmembrane region" description="Helical" evidence="6">
    <location>
        <begin position="275"/>
        <end position="298"/>
    </location>
</feature>
<feature type="transmembrane region" description="Helical" evidence="6">
    <location>
        <begin position="188"/>
        <end position="208"/>
    </location>
</feature>
<accession>A0AAU7VS00</accession>
<dbReference type="GO" id="GO:0005886">
    <property type="term" value="C:plasma membrane"/>
    <property type="evidence" value="ECO:0007669"/>
    <property type="project" value="UniProtKB-SubCell"/>
</dbReference>
<feature type="transmembrane region" description="Helical" evidence="6">
    <location>
        <begin position="160"/>
        <end position="182"/>
    </location>
</feature>
<feature type="domain" description="Major facilitator superfamily (MFS) profile" evidence="7">
    <location>
        <begin position="26"/>
        <end position="427"/>
    </location>
</feature>
<dbReference type="GO" id="GO:0022857">
    <property type="term" value="F:transmembrane transporter activity"/>
    <property type="evidence" value="ECO:0007669"/>
    <property type="project" value="InterPro"/>
</dbReference>
<dbReference type="Gene3D" id="1.20.1250.20">
    <property type="entry name" value="MFS general substrate transporter like domains"/>
    <property type="match status" value="2"/>
</dbReference>
<dbReference type="SUPFAM" id="SSF103473">
    <property type="entry name" value="MFS general substrate transporter"/>
    <property type="match status" value="1"/>
</dbReference>